<keyword evidence="2" id="KW-0819">tRNA processing</keyword>
<dbReference type="OrthoDB" id="10256309at2759"/>
<feature type="region of interest" description="Disordered" evidence="7">
    <location>
        <begin position="50"/>
        <end position="102"/>
    </location>
</feature>
<evidence type="ECO:0000256" key="1">
    <source>
        <dbReference type="ARBA" id="ARBA00009375"/>
    </source>
</evidence>
<dbReference type="PANTHER" id="PTHR11142:SF27">
    <property type="entry name" value="PSEUDOURIDINE SYNTHASE I TRUA ALPHA_BETA DOMAIN-CONTAINING PROTEIN-RELATED"/>
    <property type="match status" value="1"/>
</dbReference>
<keyword evidence="10" id="KW-1185">Reference proteome</keyword>
<sequence length="544" mass="63699">MMINRQIYKCSKSLLFKNVFLNSSSCSNNREYCSKPPILPNETIFKDRSTRKGKFSDEQEQQFMNNKKRFSNTPTTQFNALKPENKAEKEKQTKENHSRLSKEKDIHVNSINEFYLEHKDLYSEEFFKKRNKSPMALLVAYAGTGYHGLEYSQYHQFPAIENDLEKALFKAGHILPSNLGDLERIRWSRSSRTDKGVHSLSTVISTSLLLDLKKFQFDVPLGKELCANINQYLPEKVKVLGALISPRNFDARKRGMERTYDYLVPQKYLQGIDFDTMDSILNEFIGNISFHNFTAKRNTYKALDPALIEQLKEIESKNSLNQTKVQDVYIEKIKDEEETDNNTSQKELYKPNRLLEKLSFRLNPKNLRVIKSFKVCRQPIPINGENWIKFQVIGESFITYQIRKMMGYFFAVALGYQTQESLNLALNSPFSLRAPVAPPHSLYLNNVVFSSGVREHKPAEVFRPEVADPLKEEFCKVLYPHIDQLEKEQLEFDRFFNIFLPKHYFGLENIELLRQLQSEFLQEADQRKNQRDEFIKSIKTMRDD</sequence>
<feature type="active site" description="Nucleophile" evidence="5">
    <location>
        <position position="194"/>
    </location>
</feature>
<evidence type="ECO:0000313" key="10">
    <source>
        <dbReference type="Proteomes" id="UP000695562"/>
    </source>
</evidence>
<evidence type="ECO:0000256" key="3">
    <source>
        <dbReference type="ARBA" id="ARBA00023235"/>
    </source>
</evidence>
<dbReference type="InterPro" id="IPR020103">
    <property type="entry name" value="PsdUridine_synth_cat_dom_sf"/>
</dbReference>
<dbReference type="EMBL" id="AJWJ01000101">
    <property type="protein sequence ID" value="KAF2075399.1"/>
    <property type="molecule type" value="Genomic_DNA"/>
</dbReference>
<dbReference type="GO" id="GO:1990481">
    <property type="term" value="P:mRNA pseudouridine synthesis"/>
    <property type="evidence" value="ECO:0007669"/>
    <property type="project" value="TreeGrafter"/>
</dbReference>
<dbReference type="GO" id="GO:0009982">
    <property type="term" value="F:pseudouridine synthase activity"/>
    <property type="evidence" value="ECO:0007669"/>
    <property type="project" value="InterPro"/>
</dbReference>
<evidence type="ECO:0000256" key="2">
    <source>
        <dbReference type="ARBA" id="ARBA00022694"/>
    </source>
</evidence>
<feature type="compositionally biased region" description="Basic and acidic residues" evidence="7">
    <location>
        <begin position="83"/>
        <end position="102"/>
    </location>
</feature>
<dbReference type="SUPFAM" id="SSF55120">
    <property type="entry name" value="Pseudouridine synthase"/>
    <property type="match status" value="1"/>
</dbReference>
<feature type="compositionally biased region" description="Polar residues" evidence="7">
    <location>
        <begin position="61"/>
        <end position="79"/>
    </location>
</feature>
<dbReference type="FunFam" id="3.30.70.580:FF:000002">
    <property type="entry name" value="tRNA pseudouridine synthase"/>
    <property type="match status" value="1"/>
</dbReference>
<dbReference type="InterPro" id="IPR020097">
    <property type="entry name" value="PsdUridine_synth_TruA_a/b_dom"/>
</dbReference>
<dbReference type="CDD" id="cd02568">
    <property type="entry name" value="PseudoU_synth_PUS1_PUS2"/>
    <property type="match status" value="1"/>
</dbReference>
<comment type="similarity">
    <text evidence="1">Belongs to the tRNA pseudouridine synthase TruA family.</text>
</comment>
<dbReference type="GO" id="GO:0003723">
    <property type="term" value="F:RNA binding"/>
    <property type="evidence" value="ECO:0007669"/>
    <property type="project" value="InterPro"/>
</dbReference>
<evidence type="ECO:0000256" key="7">
    <source>
        <dbReference type="SAM" id="MobiDB-lite"/>
    </source>
</evidence>
<dbReference type="GO" id="GO:0031119">
    <property type="term" value="P:tRNA pseudouridine synthesis"/>
    <property type="evidence" value="ECO:0007669"/>
    <property type="project" value="InterPro"/>
</dbReference>
<organism evidence="9 10">
    <name type="scientific">Polysphondylium violaceum</name>
    <dbReference type="NCBI Taxonomy" id="133409"/>
    <lineage>
        <taxon>Eukaryota</taxon>
        <taxon>Amoebozoa</taxon>
        <taxon>Evosea</taxon>
        <taxon>Eumycetozoa</taxon>
        <taxon>Dictyostelia</taxon>
        <taxon>Dictyosteliales</taxon>
        <taxon>Dictyosteliaceae</taxon>
        <taxon>Polysphondylium</taxon>
    </lineage>
</organism>
<evidence type="ECO:0000256" key="4">
    <source>
        <dbReference type="ARBA" id="ARBA00036943"/>
    </source>
</evidence>
<dbReference type="InterPro" id="IPR001406">
    <property type="entry name" value="PsdUridine_synth_TruA"/>
</dbReference>
<dbReference type="Gene3D" id="3.30.70.580">
    <property type="entry name" value="Pseudouridine synthase I, catalytic domain, N-terminal subdomain"/>
    <property type="match status" value="1"/>
</dbReference>
<dbReference type="Pfam" id="PF01416">
    <property type="entry name" value="PseudoU_synth_1"/>
    <property type="match status" value="1"/>
</dbReference>
<dbReference type="InterPro" id="IPR020095">
    <property type="entry name" value="PsdUridine_synth_TruA_C"/>
</dbReference>
<dbReference type="Proteomes" id="UP000695562">
    <property type="component" value="Unassembled WGS sequence"/>
</dbReference>
<reference evidence="9" key="1">
    <citation type="submission" date="2020-01" db="EMBL/GenBank/DDBJ databases">
        <title>Development of genomics and gene disruption for Polysphondylium violaceum indicates a role for the polyketide synthase stlB in stalk morphogenesis.</title>
        <authorList>
            <person name="Narita B."/>
            <person name="Kawabe Y."/>
            <person name="Kin K."/>
            <person name="Saito T."/>
            <person name="Gibbs R."/>
            <person name="Kuspa A."/>
            <person name="Muzny D."/>
            <person name="Queller D."/>
            <person name="Richards S."/>
            <person name="Strassman J."/>
            <person name="Sucgang R."/>
            <person name="Worley K."/>
            <person name="Schaap P."/>
        </authorList>
    </citation>
    <scope>NUCLEOTIDE SEQUENCE</scope>
    <source>
        <strain evidence="9">QSvi11</strain>
    </source>
</reference>
<feature type="domain" description="Pseudouridine synthase I TruA alpha/beta" evidence="8">
    <location>
        <begin position="380"/>
        <end position="449"/>
    </location>
</feature>
<comment type="caution">
    <text evidence="9">The sequence shown here is derived from an EMBL/GenBank/DDBJ whole genome shotgun (WGS) entry which is preliminary data.</text>
</comment>
<dbReference type="GO" id="GO:0005634">
    <property type="term" value="C:nucleus"/>
    <property type="evidence" value="ECO:0007669"/>
    <property type="project" value="TreeGrafter"/>
</dbReference>
<proteinExistence type="inferred from homology"/>
<comment type="catalytic activity">
    <reaction evidence="4">
        <text>a uridine in tRNA = a pseudouridine in tRNA</text>
        <dbReference type="Rhea" id="RHEA:54572"/>
        <dbReference type="Rhea" id="RHEA-COMP:13339"/>
        <dbReference type="Rhea" id="RHEA-COMP:13934"/>
        <dbReference type="ChEBI" id="CHEBI:65314"/>
        <dbReference type="ChEBI" id="CHEBI:65315"/>
    </reaction>
</comment>
<dbReference type="AlphaFoldDB" id="A0A8J4PZX7"/>
<keyword evidence="3" id="KW-0413">Isomerase</keyword>
<dbReference type="InterPro" id="IPR041708">
    <property type="entry name" value="PUS1/PUS2-like"/>
</dbReference>
<name>A0A8J4PZX7_9MYCE</name>
<evidence type="ECO:0000256" key="5">
    <source>
        <dbReference type="PIRSR" id="PIRSR641708-1"/>
    </source>
</evidence>
<evidence type="ECO:0000256" key="6">
    <source>
        <dbReference type="PIRSR" id="PIRSR641708-2"/>
    </source>
</evidence>
<protein>
    <recommendedName>
        <fullName evidence="8">Pseudouridine synthase I TruA alpha/beta domain-containing protein</fullName>
    </recommendedName>
</protein>
<evidence type="ECO:0000259" key="8">
    <source>
        <dbReference type="Pfam" id="PF01416"/>
    </source>
</evidence>
<dbReference type="InterPro" id="IPR020094">
    <property type="entry name" value="TruA/RsuA/RluB/E/F_N"/>
</dbReference>
<gene>
    <name evidence="9" type="ORF">CYY_003278</name>
</gene>
<dbReference type="PANTHER" id="PTHR11142">
    <property type="entry name" value="PSEUDOURIDYLATE SYNTHASE"/>
    <property type="match status" value="1"/>
</dbReference>
<evidence type="ECO:0000313" key="9">
    <source>
        <dbReference type="EMBL" id="KAF2075399.1"/>
    </source>
</evidence>
<feature type="binding site" evidence="6">
    <location>
        <position position="260"/>
    </location>
    <ligand>
        <name>substrate</name>
    </ligand>
</feature>
<dbReference type="Gene3D" id="3.30.70.660">
    <property type="entry name" value="Pseudouridine synthase I, catalytic domain, C-terminal subdomain"/>
    <property type="match status" value="1"/>
</dbReference>
<accession>A0A8J4PZX7</accession>